<dbReference type="SMART" id="SM00587">
    <property type="entry name" value="CHK"/>
    <property type="match status" value="1"/>
</dbReference>
<reference evidence="3" key="1">
    <citation type="submission" date="2025-08" db="UniProtKB">
        <authorList>
            <consortium name="RefSeq"/>
        </authorList>
    </citation>
    <scope>IDENTIFICATION</scope>
    <source>
        <tissue evidence="3">Gonads</tissue>
    </source>
</reference>
<dbReference type="InterPro" id="IPR015897">
    <property type="entry name" value="CHK_kinase-like"/>
</dbReference>
<dbReference type="PANTHER" id="PTHR11012">
    <property type="entry name" value="PROTEIN KINASE-LIKE DOMAIN-CONTAINING"/>
    <property type="match status" value="1"/>
</dbReference>
<evidence type="ECO:0000313" key="2">
    <source>
        <dbReference type="Proteomes" id="UP000504635"/>
    </source>
</evidence>
<gene>
    <name evidence="3" type="primary">LOC115874718</name>
</gene>
<dbReference type="InterPro" id="IPR004119">
    <property type="entry name" value="EcKL"/>
</dbReference>
<evidence type="ECO:0000259" key="1">
    <source>
        <dbReference type="SMART" id="SM00587"/>
    </source>
</evidence>
<protein>
    <submittedName>
        <fullName evidence="3">Uncharacterized protein LOC115874718</fullName>
    </submittedName>
</protein>
<dbReference type="PANTHER" id="PTHR11012:SF55">
    <property type="entry name" value="BHLH DOMAIN-CONTAINING PROTEIN"/>
    <property type="match status" value="1"/>
</dbReference>
<dbReference type="InterPro" id="IPR011009">
    <property type="entry name" value="Kinase-like_dom_sf"/>
</dbReference>
<sequence>MDDQSKKFLIRDLDQLIDKHLPCDQSRIVSTEYSNFIALDDYGCMGMTLEFVLINTTTGEEWTLHTIAKKISEKNDVKDMFNVKTTFKKEIGLYMIARNALNKFLKSKGEDAIECISTPFGGRFNLNGFCNSVDEDAVLILSNLKKYGFRRLDQRIGLDLECAKIVLKALAHLHGSALGMKLLEPEAFEQKVMPYLSDCYSSRSFHKITRDQMIEVLKEENFSSDIIKRATMTFDRRSIKNIREPWATITHNNIWVNNIRVRYNNRHEPISIKLIDFRISEYQSPARDLLFFLFTSVELETLRNNLDDLIDFYYHNVIYLLHKLQLDTRYFTRWSFNEELRIAGRQSEFFKIVSRLYAVLDNEPELTHGSQGKIVDAIHRDRLCYIVREFDKRNWLSI</sequence>
<accession>A0A6J2X3W7</accession>
<keyword evidence="2" id="KW-1185">Reference proteome</keyword>
<organism evidence="2 3">
    <name type="scientific">Sitophilus oryzae</name>
    <name type="common">Rice weevil</name>
    <name type="synonym">Curculio oryzae</name>
    <dbReference type="NCBI Taxonomy" id="7048"/>
    <lineage>
        <taxon>Eukaryota</taxon>
        <taxon>Metazoa</taxon>
        <taxon>Ecdysozoa</taxon>
        <taxon>Arthropoda</taxon>
        <taxon>Hexapoda</taxon>
        <taxon>Insecta</taxon>
        <taxon>Pterygota</taxon>
        <taxon>Neoptera</taxon>
        <taxon>Endopterygota</taxon>
        <taxon>Coleoptera</taxon>
        <taxon>Polyphaga</taxon>
        <taxon>Cucujiformia</taxon>
        <taxon>Curculionidae</taxon>
        <taxon>Dryophthorinae</taxon>
        <taxon>Sitophilus</taxon>
    </lineage>
</organism>
<dbReference type="Proteomes" id="UP000504635">
    <property type="component" value="Unplaced"/>
</dbReference>
<dbReference type="RefSeq" id="XP_030745827.1">
    <property type="nucleotide sequence ID" value="XM_030889967.1"/>
</dbReference>
<proteinExistence type="predicted"/>
<name>A0A6J2X3W7_SITOR</name>
<evidence type="ECO:0000313" key="3">
    <source>
        <dbReference type="RefSeq" id="XP_030745827.1"/>
    </source>
</evidence>
<dbReference type="OrthoDB" id="190089at2759"/>
<dbReference type="GeneID" id="115874718"/>
<dbReference type="AlphaFoldDB" id="A0A6J2X3W7"/>
<dbReference type="Pfam" id="PF02958">
    <property type="entry name" value="EcKL"/>
    <property type="match status" value="1"/>
</dbReference>
<dbReference type="SUPFAM" id="SSF56112">
    <property type="entry name" value="Protein kinase-like (PK-like)"/>
    <property type="match status" value="1"/>
</dbReference>
<dbReference type="KEGG" id="soy:115874718"/>
<feature type="domain" description="CHK kinase-like" evidence="1">
    <location>
        <begin position="139"/>
        <end position="323"/>
    </location>
</feature>
<dbReference type="InParanoid" id="A0A6J2X3W7"/>